<sequence>MQLELRMGYAISLLRKKLFITSHGLSLAEVERFSMIAIPMTRLLQKELKALWTEASILVQPELGKEFLNYSNTSLKGLDFVLMHKGKVIAYTSRQLKII</sequence>
<proteinExistence type="predicted"/>
<dbReference type="AlphaFoldDB" id="A0A5B6VCZ1"/>
<keyword evidence="2" id="KW-1185">Reference proteome</keyword>
<evidence type="ECO:0000313" key="2">
    <source>
        <dbReference type="Proteomes" id="UP000325315"/>
    </source>
</evidence>
<accession>A0A5B6VCZ1</accession>
<organism evidence="1 2">
    <name type="scientific">Gossypium australe</name>
    <dbReference type="NCBI Taxonomy" id="47621"/>
    <lineage>
        <taxon>Eukaryota</taxon>
        <taxon>Viridiplantae</taxon>
        <taxon>Streptophyta</taxon>
        <taxon>Embryophyta</taxon>
        <taxon>Tracheophyta</taxon>
        <taxon>Spermatophyta</taxon>
        <taxon>Magnoliopsida</taxon>
        <taxon>eudicotyledons</taxon>
        <taxon>Gunneridae</taxon>
        <taxon>Pentapetalae</taxon>
        <taxon>rosids</taxon>
        <taxon>malvids</taxon>
        <taxon>Malvales</taxon>
        <taxon>Malvaceae</taxon>
        <taxon>Malvoideae</taxon>
        <taxon>Gossypium</taxon>
    </lineage>
</organism>
<protein>
    <submittedName>
        <fullName evidence="1">Transposon Ty3-G Gag-Pol polyprotein</fullName>
    </submittedName>
</protein>
<dbReference type="EMBL" id="SMMG02000007">
    <property type="protein sequence ID" value="KAA3466816.1"/>
    <property type="molecule type" value="Genomic_DNA"/>
</dbReference>
<dbReference type="SUPFAM" id="SSF56672">
    <property type="entry name" value="DNA/RNA polymerases"/>
    <property type="match status" value="1"/>
</dbReference>
<gene>
    <name evidence="1" type="ORF">EPI10_001881</name>
</gene>
<dbReference type="Proteomes" id="UP000325315">
    <property type="component" value="Unassembled WGS sequence"/>
</dbReference>
<dbReference type="InterPro" id="IPR043502">
    <property type="entry name" value="DNA/RNA_pol_sf"/>
</dbReference>
<comment type="caution">
    <text evidence="1">The sequence shown here is derived from an EMBL/GenBank/DDBJ whole genome shotgun (WGS) entry which is preliminary data.</text>
</comment>
<evidence type="ECO:0000313" key="1">
    <source>
        <dbReference type="EMBL" id="KAA3466816.1"/>
    </source>
</evidence>
<reference evidence="2" key="1">
    <citation type="journal article" date="2019" name="Plant Biotechnol. J.">
        <title>Genome sequencing of the Australian wild diploid species Gossypium australe highlights disease resistance and delayed gland morphogenesis.</title>
        <authorList>
            <person name="Cai Y."/>
            <person name="Cai X."/>
            <person name="Wang Q."/>
            <person name="Wang P."/>
            <person name="Zhang Y."/>
            <person name="Cai C."/>
            <person name="Xu Y."/>
            <person name="Wang K."/>
            <person name="Zhou Z."/>
            <person name="Wang C."/>
            <person name="Geng S."/>
            <person name="Li B."/>
            <person name="Dong Q."/>
            <person name="Hou Y."/>
            <person name="Wang H."/>
            <person name="Ai P."/>
            <person name="Liu Z."/>
            <person name="Yi F."/>
            <person name="Sun M."/>
            <person name="An G."/>
            <person name="Cheng J."/>
            <person name="Zhang Y."/>
            <person name="Shi Q."/>
            <person name="Xie Y."/>
            <person name="Shi X."/>
            <person name="Chang Y."/>
            <person name="Huang F."/>
            <person name="Chen Y."/>
            <person name="Hong S."/>
            <person name="Mi L."/>
            <person name="Sun Q."/>
            <person name="Zhang L."/>
            <person name="Zhou B."/>
            <person name="Peng R."/>
            <person name="Zhang X."/>
            <person name="Liu F."/>
        </authorList>
    </citation>
    <scope>NUCLEOTIDE SEQUENCE [LARGE SCALE GENOMIC DNA]</scope>
    <source>
        <strain evidence="2">cv. PA1801</strain>
    </source>
</reference>
<name>A0A5B6VCZ1_9ROSI</name>